<dbReference type="PANTHER" id="PTHR30272">
    <property type="entry name" value="3-HYDROXYACYL-[ACYL-CARRIER-PROTEIN] DEHYDRATASE"/>
    <property type="match status" value="1"/>
</dbReference>
<organism evidence="3 4">
    <name type="scientific">Candidatus Faeciplasma gallinarum</name>
    <dbReference type="NCBI Taxonomy" id="2840799"/>
    <lineage>
        <taxon>Bacteria</taxon>
        <taxon>Bacillati</taxon>
        <taxon>Bacillota</taxon>
        <taxon>Clostridia</taxon>
        <taxon>Eubacteriales</taxon>
        <taxon>Oscillospiraceae</taxon>
        <taxon>Oscillospiraceae incertae sedis</taxon>
        <taxon>Candidatus Faeciplasma</taxon>
    </lineage>
</organism>
<gene>
    <name evidence="3" type="ORF">IAD01_03825</name>
</gene>
<dbReference type="GO" id="GO:0016829">
    <property type="term" value="F:lyase activity"/>
    <property type="evidence" value="ECO:0007669"/>
    <property type="project" value="UniProtKB-KW"/>
</dbReference>
<name>A0A9D1ENL3_9FIRM</name>
<evidence type="ECO:0000313" key="4">
    <source>
        <dbReference type="Proteomes" id="UP000823982"/>
    </source>
</evidence>
<reference evidence="3" key="1">
    <citation type="submission" date="2020-10" db="EMBL/GenBank/DDBJ databases">
        <authorList>
            <person name="Gilroy R."/>
        </authorList>
    </citation>
    <scope>NUCLEOTIDE SEQUENCE</scope>
    <source>
        <strain evidence="3">CHK157-1446</strain>
    </source>
</reference>
<reference evidence="3" key="2">
    <citation type="journal article" date="2021" name="PeerJ">
        <title>Extensive microbial diversity within the chicken gut microbiome revealed by metagenomics and culture.</title>
        <authorList>
            <person name="Gilroy R."/>
            <person name="Ravi A."/>
            <person name="Getino M."/>
            <person name="Pursley I."/>
            <person name="Horton D.L."/>
            <person name="Alikhan N.F."/>
            <person name="Baker D."/>
            <person name="Gharbi K."/>
            <person name="Hall N."/>
            <person name="Watson M."/>
            <person name="Adriaenssens E.M."/>
            <person name="Foster-Nyarko E."/>
            <person name="Jarju S."/>
            <person name="Secka A."/>
            <person name="Antonio M."/>
            <person name="Oren A."/>
            <person name="Chaudhuri R.R."/>
            <person name="La Ragione R."/>
            <person name="Hildebrand F."/>
            <person name="Pallen M.J."/>
        </authorList>
    </citation>
    <scope>NUCLEOTIDE SEQUENCE</scope>
    <source>
        <strain evidence="3">CHK157-1446</strain>
    </source>
</reference>
<dbReference type="PANTHER" id="PTHR30272:SF1">
    <property type="entry name" value="3-HYDROXYACYL-[ACYL-CARRIER-PROTEIN] DEHYDRATASE"/>
    <property type="match status" value="1"/>
</dbReference>
<comment type="similarity">
    <text evidence="1">Belongs to the thioester dehydratase family. FabZ subfamily.</text>
</comment>
<dbReference type="InterPro" id="IPR013114">
    <property type="entry name" value="FabA_FabZ"/>
</dbReference>
<evidence type="ECO:0000256" key="2">
    <source>
        <dbReference type="ARBA" id="ARBA00023239"/>
    </source>
</evidence>
<protein>
    <submittedName>
        <fullName evidence="3">Beta-hydroxyacyl-ACP dehydratase</fullName>
    </submittedName>
</protein>
<proteinExistence type="inferred from homology"/>
<sequence>MNKEEIMKILPHRDNMLLIDDAECVDGTAIAHYTVRGDEFFLKGHFPGNPIVPGVILCEMLAQSACVLMKDVMTENKLPVYTGLNNVRFRSPVKPGDTVTMQCRLKRSKHPFYFAEGTVKVGDRLCVSAEFSFAITGE</sequence>
<keyword evidence="2" id="KW-0456">Lyase</keyword>
<dbReference type="Proteomes" id="UP000823982">
    <property type="component" value="Unassembled WGS sequence"/>
</dbReference>
<comment type="caution">
    <text evidence="3">The sequence shown here is derived from an EMBL/GenBank/DDBJ whole genome shotgun (WGS) entry which is preliminary data.</text>
</comment>
<evidence type="ECO:0000256" key="1">
    <source>
        <dbReference type="ARBA" id="ARBA00009174"/>
    </source>
</evidence>
<dbReference type="Gene3D" id="3.10.129.10">
    <property type="entry name" value="Hotdog Thioesterase"/>
    <property type="match status" value="1"/>
</dbReference>
<dbReference type="EMBL" id="DVIR01000035">
    <property type="protein sequence ID" value="HIS24514.1"/>
    <property type="molecule type" value="Genomic_DNA"/>
</dbReference>
<dbReference type="CDD" id="cd01288">
    <property type="entry name" value="FabZ"/>
    <property type="match status" value="1"/>
</dbReference>
<dbReference type="SUPFAM" id="SSF54637">
    <property type="entry name" value="Thioesterase/thiol ester dehydrase-isomerase"/>
    <property type="match status" value="1"/>
</dbReference>
<evidence type="ECO:0000313" key="3">
    <source>
        <dbReference type="EMBL" id="HIS24514.1"/>
    </source>
</evidence>
<accession>A0A9D1ENL3</accession>
<dbReference type="AlphaFoldDB" id="A0A9D1ENL3"/>
<dbReference type="Pfam" id="PF07977">
    <property type="entry name" value="FabA"/>
    <property type="match status" value="1"/>
</dbReference>
<dbReference type="InterPro" id="IPR029069">
    <property type="entry name" value="HotDog_dom_sf"/>
</dbReference>